<dbReference type="EMBL" id="JAERWL010000012">
    <property type="protein sequence ID" value="MBM9477757.1"/>
    <property type="molecule type" value="Genomic_DNA"/>
</dbReference>
<dbReference type="InterPro" id="IPR010819">
    <property type="entry name" value="AGE/CE"/>
</dbReference>
<dbReference type="RefSeq" id="WP_205257868.1">
    <property type="nucleotide sequence ID" value="NZ_BAAAPV010000005.1"/>
</dbReference>
<dbReference type="InterPro" id="IPR012341">
    <property type="entry name" value="6hp_glycosidase-like_sf"/>
</dbReference>
<evidence type="ECO:0000313" key="3">
    <source>
        <dbReference type="EMBL" id="MBM9477757.1"/>
    </source>
</evidence>
<comment type="similarity">
    <text evidence="1">Belongs to the N-acylglucosamine 2-epimerase family.</text>
</comment>
<keyword evidence="2" id="KW-0413">Isomerase</keyword>
<protein>
    <submittedName>
        <fullName evidence="3">AGE family epimerase/isomerase</fullName>
    </submittedName>
</protein>
<evidence type="ECO:0000313" key="4">
    <source>
        <dbReference type="Proteomes" id="UP000663801"/>
    </source>
</evidence>
<dbReference type="SUPFAM" id="SSF48208">
    <property type="entry name" value="Six-hairpin glycosidases"/>
    <property type="match status" value="1"/>
</dbReference>
<gene>
    <name evidence="3" type="ORF">JL107_14995</name>
</gene>
<dbReference type="Gene3D" id="1.50.10.10">
    <property type="match status" value="1"/>
</dbReference>
<dbReference type="Pfam" id="PF07221">
    <property type="entry name" value="GlcNAc_2-epim"/>
    <property type="match status" value="1"/>
</dbReference>
<sequence>MVSPASPARPSGEDDRLLDFGVAARLPSGGFGWLDERGGVDDGHPVQTWITARMTYVYSLAHLRGRPDAAALADHGVAALTGLLADGRFGGWYAADPGPDTTDTTGDGARDKRAYETAFVLLAASAATAAGRPGAAELLDQAIAVIEGHFWREDDGLAVEVWDRPWQELEAYRGANANMHLVEACLAAADVTGNDVWRHRALRIAESLIHGHARAHQWRLPEHYDPQWNVLLDYNRDEPAHPFRPYGATVGHWLEWARLLGHLHLGLQDPPAWLLADARSLFDASIADGWAVDGADGFVYTVDFAGVPVVGTRMHWVLAEGIGVAAVLGQITGDELYATWLDTFWRYAQDHLLDRELGSWHHELDEQNRPSSRTWQGKPDIYHAYQAVLLSEGPAATSLIAAATGR</sequence>
<reference evidence="3" key="1">
    <citation type="submission" date="2021-01" db="EMBL/GenBank/DDBJ databases">
        <title>KCTC 19127 draft genome.</title>
        <authorList>
            <person name="An D."/>
        </authorList>
    </citation>
    <scope>NUCLEOTIDE SEQUENCE</scope>
    <source>
        <strain evidence="3">KCTC 19127</strain>
    </source>
</reference>
<accession>A0A938YKP7</accession>
<dbReference type="Proteomes" id="UP000663801">
    <property type="component" value="Unassembled WGS sequence"/>
</dbReference>
<proteinExistence type="inferred from homology"/>
<evidence type="ECO:0000256" key="1">
    <source>
        <dbReference type="ARBA" id="ARBA00008558"/>
    </source>
</evidence>
<name>A0A938YKP7_9ACTN</name>
<dbReference type="AlphaFoldDB" id="A0A938YKP7"/>
<dbReference type="InterPro" id="IPR008928">
    <property type="entry name" value="6-hairpin_glycosidase_sf"/>
</dbReference>
<dbReference type="GO" id="GO:0005975">
    <property type="term" value="P:carbohydrate metabolic process"/>
    <property type="evidence" value="ECO:0007669"/>
    <property type="project" value="InterPro"/>
</dbReference>
<organism evidence="3 4">
    <name type="scientific">Nakamurella flavida</name>
    <dbReference type="NCBI Taxonomy" id="363630"/>
    <lineage>
        <taxon>Bacteria</taxon>
        <taxon>Bacillati</taxon>
        <taxon>Actinomycetota</taxon>
        <taxon>Actinomycetes</taxon>
        <taxon>Nakamurellales</taxon>
        <taxon>Nakamurellaceae</taxon>
        <taxon>Nakamurella</taxon>
    </lineage>
</organism>
<dbReference type="PANTHER" id="PTHR15108">
    <property type="entry name" value="N-ACYLGLUCOSAMINE-2-EPIMERASE"/>
    <property type="match status" value="1"/>
</dbReference>
<dbReference type="GO" id="GO:0016853">
    <property type="term" value="F:isomerase activity"/>
    <property type="evidence" value="ECO:0007669"/>
    <property type="project" value="UniProtKB-KW"/>
</dbReference>
<comment type="caution">
    <text evidence="3">The sequence shown here is derived from an EMBL/GenBank/DDBJ whole genome shotgun (WGS) entry which is preliminary data.</text>
</comment>
<keyword evidence="4" id="KW-1185">Reference proteome</keyword>
<evidence type="ECO:0000256" key="2">
    <source>
        <dbReference type="ARBA" id="ARBA00023235"/>
    </source>
</evidence>